<proteinExistence type="predicted"/>
<reference evidence="2" key="1">
    <citation type="submission" date="2024-06" db="EMBL/GenBank/DDBJ databases">
        <title>Draft genome sequence of Microbacterium sp. strain A8/3-1, isolated from Oxytropis tragacanthoides Fisch. ex DC. Root nodules in the Altai region of Russia.</title>
        <authorList>
            <person name="Sazanova A."/>
            <person name="Guro P."/>
            <person name="Kuznetsova I."/>
            <person name="Belimov A."/>
            <person name="Safronova V."/>
        </authorList>
    </citation>
    <scope>NUCLEOTIDE SEQUENCE</scope>
    <source>
        <strain evidence="2">A8/3-1</strain>
    </source>
</reference>
<organism evidence="2">
    <name type="scientific">Microbacterium sp. A8/3-1</name>
    <dbReference type="NCBI Taxonomy" id="3160749"/>
    <lineage>
        <taxon>Bacteria</taxon>
        <taxon>Bacillati</taxon>
        <taxon>Actinomycetota</taxon>
        <taxon>Actinomycetes</taxon>
        <taxon>Micrococcales</taxon>
        <taxon>Microbacteriaceae</taxon>
        <taxon>Microbacterium</taxon>
    </lineage>
</organism>
<dbReference type="AlphaFoldDB" id="A0AAU7W0F0"/>
<evidence type="ECO:0008006" key="3">
    <source>
        <dbReference type="Google" id="ProtNLM"/>
    </source>
</evidence>
<accession>A0AAU7W0F0</accession>
<sequence>MRRAATLTTTLAALLLATGALAGCADTTAPQAAPPWPTPAPTPLPEYRTELPEGALASVPWLIYPDGFECGGTEGCPNDYRAHFGEPGPVLPDGVEYYDPAKHDCVVVAPVGVDCFG</sequence>
<evidence type="ECO:0000313" key="2">
    <source>
        <dbReference type="EMBL" id="XBX79830.1"/>
    </source>
</evidence>
<evidence type="ECO:0000256" key="1">
    <source>
        <dbReference type="SAM" id="SignalP"/>
    </source>
</evidence>
<dbReference type="EMBL" id="CP158357">
    <property type="protein sequence ID" value="XBX79830.1"/>
    <property type="molecule type" value="Genomic_DNA"/>
</dbReference>
<feature type="signal peptide" evidence="1">
    <location>
        <begin position="1"/>
        <end position="22"/>
    </location>
</feature>
<dbReference type="PROSITE" id="PS51257">
    <property type="entry name" value="PROKAR_LIPOPROTEIN"/>
    <property type="match status" value="1"/>
</dbReference>
<keyword evidence="1" id="KW-0732">Signal</keyword>
<name>A0AAU7W0F0_9MICO</name>
<dbReference type="RefSeq" id="WP_350352752.1">
    <property type="nucleotide sequence ID" value="NZ_CP158357.1"/>
</dbReference>
<feature type="chain" id="PRO_5043672353" description="Lipoprotein" evidence="1">
    <location>
        <begin position="23"/>
        <end position="117"/>
    </location>
</feature>
<protein>
    <recommendedName>
        <fullName evidence="3">Lipoprotein</fullName>
    </recommendedName>
</protein>
<gene>
    <name evidence="2" type="ORF">ABS642_07015</name>
</gene>